<comment type="caution">
    <text evidence="1">The sequence shown here is derived from an EMBL/GenBank/DDBJ whole genome shotgun (WGS) entry which is preliminary data.</text>
</comment>
<evidence type="ECO:0000313" key="2">
    <source>
        <dbReference type="Proteomes" id="UP001239111"/>
    </source>
</evidence>
<dbReference type="EMBL" id="CM056742">
    <property type="protein sequence ID" value="KAJ8680832.1"/>
    <property type="molecule type" value="Genomic_DNA"/>
</dbReference>
<reference evidence="1" key="1">
    <citation type="submission" date="2023-04" db="EMBL/GenBank/DDBJ databases">
        <title>A chromosome-level genome assembly of the parasitoid wasp Eretmocerus hayati.</title>
        <authorList>
            <person name="Zhong Y."/>
            <person name="Liu S."/>
            <person name="Liu Y."/>
        </authorList>
    </citation>
    <scope>NUCLEOTIDE SEQUENCE</scope>
    <source>
        <strain evidence="1">ZJU_SS_LIU_2023</strain>
    </source>
</reference>
<organism evidence="1 2">
    <name type="scientific">Eretmocerus hayati</name>
    <dbReference type="NCBI Taxonomy" id="131215"/>
    <lineage>
        <taxon>Eukaryota</taxon>
        <taxon>Metazoa</taxon>
        <taxon>Ecdysozoa</taxon>
        <taxon>Arthropoda</taxon>
        <taxon>Hexapoda</taxon>
        <taxon>Insecta</taxon>
        <taxon>Pterygota</taxon>
        <taxon>Neoptera</taxon>
        <taxon>Endopterygota</taxon>
        <taxon>Hymenoptera</taxon>
        <taxon>Apocrita</taxon>
        <taxon>Proctotrupomorpha</taxon>
        <taxon>Chalcidoidea</taxon>
        <taxon>Aphelinidae</taxon>
        <taxon>Aphelininae</taxon>
        <taxon>Eretmocerus</taxon>
    </lineage>
</organism>
<dbReference type="Proteomes" id="UP001239111">
    <property type="component" value="Chromosome 2"/>
</dbReference>
<keyword evidence="2" id="KW-1185">Reference proteome</keyword>
<gene>
    <name evidence="1" type="ORF">QAD02_016619</name>
</gene>
<protein>
    <submittedName>
        <fullName evidence="1">Uncharacterized protein</fullName>
    </submittedName>
</protein>
<proteinExistence type="predicted"/>
<name>A0ACC2PEG2_9HYME</name>
<evidence type="ECO:0000313" key="1">
    <source>
        <dbReference type="EMBL" id="KAJ8680832.1"/>
    </source>
</evidence>
<accession>A0ACC2PEG2</accession>
<sequence>MDFEYRRPEQQVQTIKMNTGETSFTWTPPLGSRRGSRSIVPIFRPDGTPIEPEVCHSPVFSSTDKLDMDTWQLEFRRDLIRGNNNFTLDEDRVIIRYFGNDQERNSRFAIHFRVVQYVRTGLYRRTLYDDTSVETKSQNFFENRSYEIVIPRRTSESASSVTINCIIHPDPTQELANIEKMSIDPNQHEISLKTEYEHLFESGKYSDITFVINKQKLQMHKSILSTRSVVLAAMFDNNFKEKVCNTVHIEDQSFEVMREFFRYVYCAKVNDIENYMVGLLMTANKYEVEGLKLLCEQSLIKSLKIENAVEFFDLAHRYRAKNLKSHCLKFIVSNAKTIVKLSTFDINQLPSELRNELFKAAIQKIL</sequence>